<dbReference type="InterPro" id="IPR015421">
    <property type="entry name" value="PyrdxlP-dep_Trfase_major"/>
</dbReference>
<dbReference type="RefSeq" id="WP_193954682.1">
    <property type="nucleotide sequence ID" value="NZ_JADEYS010000020.1"/>
</dbReference>
<evidence type="ECO:0000256" key="4">
    <source>
        <dbReference type="ARBA" id="ARBA00022898"/>
    </source>
</evidence>
<dbReference type="PIRSF" id="PIRSF000521">
    <property type="entry name" value="Transaminase_4ab_Lys_Orn"/>
    <property type="match status" value="1"/>
</dbReference>
<dbReference type="PANTHER" id="PTHR42684:SF1">
    <property type="entry name" value="BETA-ALANINE--PYRUVATE AMINOTRANSFERASE"/>
    <property type="match status" value="1"/>
</dbReference>
<name>A0A8J7JZM5_9GAMM</name>
<keyword evidence="7" id="KW-1185">Reference proteome</keyword>
<evidence type="ECO:0000256" key="1">
    <source>
        <dbReference type="ARBA" id="ARBA00008954"/>
    </source>
</evidence>
<comment type="caution">
    <text evidence="6">The sequence shown here is derived from an EMBL/GenBank/DDBJ whole genome shotgun (WGS) entry which is preliminary data.</text>
</comment>
<dbReference type="FunFam" id="3.40.640.10:FF:000014">
    <property type="entry name" value="Adenosylmethionine-8-amino-7-oxononanoate aminotransferase, probable"/>
    <property type="match status" value="1"/>
</dbReference>
<dbReference type="Gene3D" id="3.90.1150.10">
    <property type="entry name" value="Aspartate Aminotransferase, domain 1"/>
    <property type="match status" value="1"/>
</dbReference>
<dbReference type="SUPFAM" id="SSF53383">
    <property type="entry name" value="PLP-dependent transferases"/>
    <property type="match status" value="1"/>
</dbReference>
<dbReference type="AlphaFoldDB" id="A0A8J7JZM5"/>
<keyword evidence="2 6" id="KW-0032">Aminotransferase</keyword>
<keyword evidence="4 5" id="KW-0663">Pyridoxal phosphate</keyword>
<evidence type="ECO:0000313" key="7">
    <source>
        <dbReference type="Proteomes" id="UP000640333"/>
    </source>
</evidence>
<keyword evidence="3" id="KW-0808">Transferase</keyword>
<proteinExistence type="inferred from homology"/>
<sequence length="438" mass="47468">MKNYKNLDAFWMPFTPNRAFKENPRIVTRTEGVFCHTDDGRKILDATAGLWCVNAGHARPQIADAIAKQAHELDFTSPFNFGHDIGFEFAERLIQHTPDPLNKVFFANSGSEAVESALKIALAYQNSRGKSGKFKLIGREMAYHGVNFGGISVGGLTPNRKGFGPLLPVDHLPHTLDLENNAFSKGLPEAGLEKADALEELIKFHDASSIAAVIVEPISGAGGVILPPKGYLKRLREICTANDILLIFDEVITGWGRLGSAFAAVEFDVVPDMIVSAKGITNGIVPLGAVFVADHIHDTIMDNAAEGAIEFYHGYTYSANPVSCAAGLATLDIYEQEGLLTRAAGDIGEYWENALHSLKDIEQVVDIRNYGLIGAVQFKQPAGTTAPIGGKFQVACYDNDVMIRAMGNIIAFSPPLTINPEEIDQLIAAIRKTANELF</sequence>
<dbReference type="GO" id="GO:0009102">
    <property type="term" value="P:biotin biosynthetic process"/>
    <property type="evidence" value="ECO:0007669"/>
    <property type="project" value="TreeGrafter"/>
</dbReference>
<evidence type="ECO:0000256" key="5">
    <source>
        <dbReference type="RuleBase" id="RU003560"/>
    </source>
</evidence>
<dbReference type="InterPro" id="IPR015422">
    <property type="entry name" value="PyrdxlP-dep_Trfase_small"/>
</dbReference>
<dbReference type="Proteomes" id="UP000640333">
    <property type="component" value="Unassembled WGS sequence"/>
</dbReference>
<dbReference type="InterPro" id="IPR015424">
    <property type="entry name" value="PyrdxlP-dep_Trfase"/>
</dbReference>
<dbReference type="EMBL" id="JADEYS010000020">
    <property type="protein sequence ID" value="MBE9398988.1"/>
    <property type="molecule type" value="Genomic_DNA"/>
</dbReference>
<gene>
    <name evidence="6" type="ORF">IOQ59_17140</name>
</gene>
<protein>
    <submittedName>
        <fullName evidence="6">Aminotransferase class III-fold pyridoxal phosphate-dependent enzyme</fullName>
    </submittedName>
</protein>
<evidence type="ECO:0000256" key="3">
    <source>
        <dbReference type="ARBA" id="ARBA00022679"/>
    </source>
</evidence>
<reference evidence="6" key="1">
    <citation type="submission" date="2020-10" db="EMBL/GenBank/DDBJ databases">
        <title>Bacterium isolated from coastal waters sediment.</title>
        <authorList>
            <person name="Chen R.-J."/>
            <person name="Lu D.-C."/>
            <person name="Zhu K.-L."/>
            <person name="Du Z.-J."/>
        </authorList>
    </citation>
    <scope>NUCLEOTIDE SEQUENCE</scope>
    <source>
        <strain evidence="6">N1Y112</strain>
    </source>
</reference>
<organism evidence="6 7">
    <name type="scientific">Pontibacterium sinense</name>
    <dbReference type="NCBI Taxonomy" id="2781979"/>
    <lineage>
        <taxon>Bacteria</taxon>
        <taxon>Pseudomonadati</taxon>
        <taxon>Pseudomonadota</taxon>
        <taxon>Gammaproteobacteria</taxon>
        <taxon>Oceanospirillales</taxon>
        <taxon>Oceanospirillaceae</taxon>
        <taxon>Pontibacterium</taxon>
    </lineage>
</organism>
<dbReference type="InterPro" id="IPR005814">
    <property type="entry name" value="Aminotrans_3"/>
</dbReference>
<comment type="similarity">
    <text evidence="1 5">Belongs to the class-III pyridoxal-phosphate-dependent aminotransferase family.</text>
</comment>
<dbReference type="Pfam" id="PF00202">
    <property type="entry name" value="Aminotran_3"/>
    <property type="match status" value="1"/>
</dbReference>
<dbReference type="CDD" id="cd00610">
    <property type="entry name" value="OAT_like"/>
    <property type="match status" value="1"/>
</dbReference>
<accession>A0A8J7JZM5</accession>
<dbReference type="PANTHER" id="PTHR42684">
    <property type="entry name" value="ADENOSYLMETHIONINE-8-AMINO-7-OXONONANOATE AMINOTRANSFERASE"/>
    <property type="match status" value="1"/>
</dbReference>
<dbReference type="GO" id="GO:0030170">
    <property type="term" value="F:pyridoxal phosphate binding"/>
    <property type="evidence" value="ECO:0007669"/>
    <property type="project" value="InterPro"/>
</dbReference>
<dbReference type="GO" id="GO:0004015">
    <property type="term" value="F:adenosylmethionine-8-amino-7-oxononanoate transaminase activity"/>
    <property type="evidence" value="ECO:0007669"/>
    <property type="project" value="TreeGrafter"/>
</dbReference>
<dbReference type="Gene3D" id="3.40.640.10">
    <property type="entry name" value="Type I PLP-dependent aspartate aminotransferase-like (Major domain)"/>
    <property type="match status" value="1"/>
</dbReference>
<evidence type="ECO:0000256" key="2">
    <source>
        <dbReference type="ARBA" id="ARBA00022576"/>
    </source>
</evidence>
<evidence type="ECO:0000313" key="6">
    <source>
        <dbReference type="EMBL" id="MBE9398988.1"/>
    </source>
</evidence>